<sequence>MKNLKYIIYFFSLALIFSCGEDDVDSITNPGTFTDSNQVNIGFTDSNDGMLLLEDGGTVTYTVTLSEALAADATVSFAMSSSDGSAEASFSSVVISAGSTSADVTVTFTDDGQNDSAGEVNTFTIANVEYPSSPTLYLTYDGSSRTSNVFDTLPLIVDTIAGDVAIRLDWAGSEDLDLYLRDEPGFAGGNPNIDFSWFGQPETMTMPGALGDGEYYIGVDNFNVTPPYSVACTLVVTFPDGQSELLLSELTDFIWIKVTKETTATGVRYLINI</sequence>
<proteinExistence type="predicted"/>
<dbReference type="PROSITE" id="PS51257">
    <property type="entry name" value="PROKAR_LIPOPROTEIN"/>
    <property type="match status" value="1"/>
</dbReference>
<protein>
    <recommendedName>
        <fullName evidence="3">Calx-beta domain-containing protein</fullName>
    </recommendedName>
</protein>
<evidence type="ECO:0000313" key="2">
    <source>
        <dbReference type="Proteomes" id="UP001597508"/>
    </source>
</evidence>
<dbReference type="EMBL" id="JBHULH010000002">
    <property type="protein sequence ID" value="MFD2566802.1"/>
    <property type="molecule type" value="Genomic_DNA"/>
</dbReference>
<comment type="caution">
    <text evidence="1">The sequence shown here is derived from an EMBL/GenBank/DDBJ whole genome shotgun (WGS) entry which is preliminary data.</text>
</comment>
<dbReference type="Proteomes" id="UP001597508">
    <property type="component" value="Unassembled WGS sequence"/>
</dbReference>
<gene>
    <name evidence="1" type="ORF">ACFSRZ_05435</name>
</gene>
<dbReference type="Gene3D" id="2.60.40.2030">
    <property type="match status" value="1"/>
</dbReference>
<reference evidence="2" key="1">
    <citation type="journal article" date="2019" name="Int. J. Syst. Evol. Microbiol.">
        <title>The Global Catalogue of Microorganisms (GCM) 10K type strain sequencing project: providing services to taxonomists for standard genome sequencing and annotation.</title>
        <authorList>
            <consortium name="The Broad Institute Genomics Platform"/>
            <consortium name="The Broad Institute Genome Sequencing Center for Infectious Disease"/>
            <person name="Wu L."/>
            <person name="Ma J."/>
        </authorList>
    </citation>
    <scope>NUCLEOTIDE SEQUENCE [LARGE SCALE GENOMIC DNA]</scope>
    <source>
        <strain evidence="2">KCTC 52127</strain>
    </source>
</reference>
<evidence type="ECO:0000313" key="1">
    <source>
        <dbReference type="EMBL" id="MFD2566802.1"/>
    </source>
</evidence>
<name>A0ABW5LPS2_9FLAO</name>
<organism evidence="1 2">
    <name type="scientific">Pseudotenacibaculum haliotis</name>
    <dbReference type="NCBI Taxonomy" id="1862138"/>
    <lineage>
        <taxon>Bacteria</taxon>
        <taxon>Pseudomonadati</taxon>
        <taxon>Bacteroidota</taxon>
        <taxon>Flavobacteriia</taxon>
        <taxon>Flavobacteriales</taxon>
        <taxon>Flavobacteriaceae</taxon>
        <taxon>Pseudotenacibaculum</taxon>
    </lineage>
</organism>
<evidence type="ECO:0008006" key="3">
    <source>
        <dbReference type="Google" id="ProtNLM"/>
    </source>
</evidence>
<dbReference type="RefSeq" id="WP_379665514.1">
    <property type="nucleotide sequence ID" value="NZ_JBHULH010000002.1"/>
</dbReference>
<accession>A0ABW5LPS2</accession>
<dbReference type="InterPro" id="IPR038081">
    <property type="entry name" value="CalX-like_sf"/>
</dbReference>
<keyword evidence="2" id="KW-1185">Reference proteome</keyword>
<dbReference type="SUPFAM" id="SSF141072">
    <property type="entry name" value="CalX-like"/>
    <property type="match status" value="1"/>
</dbReference>